<reference evidence="3 4" key="1">
    <citation type="submission" date="2018-07" db="EMBL/GenBank/DDBJ databases">
        <title>Genomic Encyclopedia of Type Strains, Phase III (KMG-III): the genomes of soil and plant-associated and newly described type strains.</title>
        <authorList>
            <person name="Whitman W."/>
        </authorList>
    </citation>
    <scope>NUCLEOTIDE SEQUENCE [LARGE SCALE GENOMIC DNA]</scope>
    <source>
        <strain evidence="3 4">CECT 8236</strain>
    </source>
</reference>
<dbReference type="Pfam" id="PF17881">
    <property type="entry name" value="TseB"/>
    <property type="match status" value="1"/>
</dbReference>
<feature type="domain" description="Cell wall elongation regulator TseB-like" evidence="2">
    <location>
        <begin position="53"/>
        <end position="93"/>
    </location>
</feature>
<keyword evidence="1" id="KW-0472">Membrane</keyword>
<dbReference type="InterPro" id="IPR041401">
    <property type="entry name" value="TseB-like_dom"/>
</dbReference>
<evidence type="ECO:0000313" key="3">
    <source>
        <dbReference type="EMBL" id="RED60400.1"/>
    </source>
</evidence>
<dbReference type="InterPro" id="IPR046350">
    <property type="entry name" value="Cystatin_sf"/>
</dbReference>
<dbReference type="Gene3D" id="3.10.450.40">
    <property type="match status" value="2"/>
</dbReference>
<accession>A0A3D9IFB9</accession>
<proteinExistence type="predicted"/>
<dbReference type="OrthoDB" id="2678417at2"/>
<dbReference type="Proteomes" id="UP000256869">
    <property type="component" value="Unassembled WGS sequence"/>
</dbReference>
<sequence>MILSRSEGQRRMPSLSLVRWLVIVTGFVVFVLVSFFLYVRSADSDYRRAENVAIRIAKEQASLTDITEAVTHTWDETVWIVSGKDAEGEEWMIFERSSELVRRKISESISKKQMLAKFSQEHTGTPIRIMPGWFENQPVWEIRYWNEKSKENQSIDFYSFNDGTLMKTYVLSSL</sequence>
<keyword evidence="4" id="KW-1185">Reference proteome</keyword>
<evidence type="ECO:0000313" key="4">
    <source>
        <dbReference type="Proteomes" id="UP000256869"/>
    </source>
</evidence>
<dbReference type="RefSeq" id="WP_115993110.1">
    <property type="nucleotide sequence ID" value="NZ_QRDY01000006.1"/>
</dbReference>
<dbReference type="EMBL" id="QRDY01000006">
    <property type="protein sequence ID" value="RED60400.1"/>
    <property type="molecule type" value="Genomic_DNA"/>
</dbReference>
<keyword evidence="1" id="KW-1133">Transmembrane helix</keyword>
<feature type="transmembrane region" description="Helical" evidence="1">
    <location>
        <begin position="20"/>
        <end position="39"/>
    </location>
</feature>
<gene>
    <name evidence="3" type="ORF">DFP95_106190</name>
</gene>
<evidence type="ECO:0000256" key="1">
    <source>
        <dbReference type="SAM" id="Phobius"/>
    </source>
</evidence>
<organism evidence="3 4">
    <name type="scientific">Cohnella lupini</name>
    <dbReference type="NCBI Taxonomy" id="1294267"/>
    <lineage>
        <taxon>Bacteria</taxon>
        <taxon>Bacillati</taxon>
        <taxon>Bacillota</taxon>
        <taxon>Bacilli</taxon>
        <taxon>Bacillales</taxon>
        <taxon>Paenibacillaceae</taxon>
        <taxon>Cohnella</taxon>
    </lineage>
</organism>
<dbReference type="AlphaFoldDB" id="A0A3D9IFB9"/>
<dbReference type="SUPFAM" id="SSF54403">
    <property type="entry name" value="Cystatin/monellin"/>
    <property type="match status" value="2"/>
</dbReference>
<evidence type="ECO:0000259" key="2">
    <source>
        <dbReference type="Pfam" id="PF17881"/>
    </source>
</evidence>
<protein>
    <submittedName>
        <fullName evidence="3">Uncharacterized protein YpmB</fullName>
    </submittedName>
</protein>
<name>A0A3D9IFB9_9BACL</name>
<comment type="caution">
    <text evidence="3">The sequence shown here is derived from an EMBL/GenBank/DDBJ whole genome shotgun (WGS) entry which is preliminary data.</text>
</comment>
<keyword evidence="1" id="KW-0812">Transmembrane</keyword>